<reference evidence="5 6" key="1">
    <citation type="submission" date="2023-08" db="EMBL/GenBank/DDBJ databases">
        <authorList>
            <person name="Joshi A."/>
            <person name="Thite S."/>
        </authorList>
    </citation>
    <scope>NUCLEOTIDE SEQUENCE [LARGE SCALE GENOMIC DNA]</scope>
    <source>
        <strain evidence="5 6">1E1</strain>
    </source>
</reference>
<accession>A0ABT9GSR5</accession>
<comment type="catalytic activity">
    <reaction evidence="3">
        <text>[protein]-peptidylproline (omega=180) = [protein]-peptidylproline (omega=0)</text>
        <dbReference type="Rhea" id="RHEA:16237"/>
        <dbReference type="Rhea" id="RHEA-COMP:10747"/>
        <dbReference type="Rhea" id="RHEA-COMP:10748"/>
        <dbReference type="ChEBI" id="CHEBI:83833"/>
        <dbReference type="ChEBI" id="CHEBI:83834"/>
        <dbReference type="EC" id="5.2.1.8"/>
    </reaction>
</comment>
<comment type="caution">
    <text evidence="5">The sequence shown here is derived from an EMBL/GenBank/DDBJ whole genome shotgun (WGS) entry which is preliminary data.</text>
</comment>
<proteinExistence type="inferred from homology"/>
<dbReference type="EC" id="5.2.1.8" evidence="3"/>
<sequence>MKHRLAPWLSACLLSLLPLSLQATIVEFRTSLGTFEVNLFDDITPQTVANFLAYVEDESYHNSVIHRVVPDFVVQGGGFAYEGSLPLTVIPARAPVQNEPRLSNRRGTIAMAKLAGNPNSATNQWFFNLSDNHAGGPQLDAQNGGFTVFGQVSEQGMEVLQAIAELPRFNLGGAASEMPLRNYTSADADADTAVTEEHLVLIESVVVVDARADTAAGLNPVQNTSQAEEPDQAKASALVWLVMGLGLVTLIRRRRG</sequence>
<gene>
    <name evidence="5" type="ORF">Q3O59_13380</name>
</gene>
<evidence type="ECO:0000259" key="4">
    <source>
        <dbReference type="PROSITE" id="PS50072"/>
    </source>
</evidence>
<feature type="domain" description="PPIase cyclophilin-type" evidence="4">
    <location>
        <begin position="30"/>
        <end position="190"/>
    </location>
</feature>
<dbReference type="Proteomes" id="UP001236258">
    <property type="component" value="Unassembled WGS sequence"/>
</dbReference>
<protein>
    <recommendedName>
        <fullName evidence="3">Peptidyl-prolyl cis-trans isomerase</fullName>
        <shortName evidence="3">PPIase</shortName>
        <ecNumber evidence="3">5.2.1.8</ecNumber>
    </recommendedName>
</protein>
<evidence type="ECO:0000256" key="2">
    <source>
        <dbReference type="ARBA" id="ARBA00023235"/>
    </source>
</evidence>
<dbReference type="GO" id="GO:0003755">
    <property type="term" value="F:peptidyl-prolyl cis-trans isomerase activity"/>
    <property type="evidence" value="ECO:0007669"/>
    <property type="project" value="UniProtKB-EC"/>
</dbReference>
<comment type="similarity">
    <text evidence="3">Belongs to the cyclophilin-type PPIase family.</text>
</comment>
<evidence type="ECO:0000256" key="1">
    <source>
        <dbReference type="ARBA" id="ARBA00023110"/>
    </source>
</evidence>
<evidence type="ECO:0000256" key="3">
    <source>
        <dbReference type="RuleBase" id="RU363019"/>
    </source>
</evidence>
<name>A0ABT9GSR5_9GAMM</name>
<dbReference type="InterPro" id="IPR044665">
    <property type="entry name" value="E_coli_cyclophilin_A-like"/>
</dbReference>
<dbReference type="PANTHER" id="PTHR43246">
    <property type="entry name" value="PEPTIDYL-PROLYL CIS-TRANS ISOMERASE CYP38, CHLOROPLASTIC"/>
    <property type="match status" value="1"/>
</dbReference>
<keyword evidence="6" id="KW-1185">Reference proteome</keyword>
<comment type="function">
    <text evidence="3">PPIases accelerate the folding of proteins. It catalyzes the cis-trans isomerization of proline imidic peptide bonds in oligopeptides.</text>
</comment>
<dbReference type="InterPro" id="IPR002130">
    <property type="entry name" value="Cyclophilin-type_PPIase_dom"/>
</dbReference>
<dbReference type="EMBL" id="JAUZVY010000006">
    <property type="protein sequence ID" value="MDP4530016.1"/>
    <property type="molecule type" value="Genomic_DNA"/>
</dbReference>
<evidence type="ECO:0000313" key="5">
    <source>
        <dbReference type="EMBL" id="MDP4530016.1"/>
    </source>
</evidence>
<evidence type="ECO:0000313" key="6">
    <source>
        <dbReference type="Proteomes" id="UP001236258"/>
    </source>
</evidence>
<keyword evidence="3" id="KW-0732">Signal</keyword>
<dbReference type="SUPFAM" id="SSF50891">
    <property type="entry name" value="Cyclophilin-like"/>
    <property type="match status" value="1"/>
</dbReference>
<dbReference type="InterPro" id="IPR029000">
    <property type="entry name" value="Cyclophilin-like_dom_sf"/>
</dbReference>
<dbReference type="RefSeq" id="WP_305946064.1">
    <property type="nucleotide sequence ID" value="NZ_JAUZVY010000006.1"/>
</dbReference>
<keyword evidence="2 3" id="KW-0413">Isomerase</keyword>
<dbReference type="PROSITE" id="PS50072">
    <property type="entry name" value="CSA_PPIASE_2"/>
    <property type="match status" value="1"/>
</dbReference>
<organism evidence="5 6">
    <name type="scientific">Alkalimonas delamerensis</name>
    <dbReference type="NCBI Taxonomy" id="265981"/>
    <lineage>
        <taxon>Bacteria</taxon>
        <taxon>Pseudomonadati</taxon>
        <taxon>Pseudomonadota</taxon>
        <taxon>Gammaproteobacteria</taxon>
        <taxon>Alkalimonas</taxon>
    </lineage>
</organism>
<dbReference type="Pfam" id="PF00160">
    <property type="entry name" value="Pro_isomerase"/>
    <property type="match status" value="1"/>
</dbReference>
<feature type="signal peptide" evidence="3">
    <location>
        <begin position="1"/>
        <end position="23"/>
    </location>
</feature>
<feature type="chain" id="PRO_5045009892" description="Peptidyl-prolyl cis-trans isomerase" evidence="3">
    <location>
        <begin position="24"/>
        <end position="256"/>
    </location>
</feature>
<dbReference type="Gene3D" id="2.40.100.10">
    <property type="entry name" value="Cyclophilin-like"/>
    <property type="match status" value="1"/>
</dbReference>
<keyword evidence="1 3" id="KW-0697">Rotamase</keyword>
<dbReference type="PRINTS" id="PR00153">
    <property type="entry name" value="CSAPPISMRASE"/>
</dbReference>